<dbReference type="Gene3D" id="1.25.40.10">
    <property type="entry name" value="Tetratricopeptide repeat domain"/>
    <property type="match status" value="2"/>
</dbReference>
<dbReference type="SMART" id="SM00387">
    <property type="entry name" value="HATPase_c"/>
    <property type="match status" value="1"/>
</dbReference>
<gene>
    <name evidence="8" type="ORF">FRZ54_06475</name>
</gene>
<dbReference type="KEGG" id="mgin:FRZ54_06475"/>
<feature type="domain" description="Histidine kinase" evidence="7">
    <location>
        <begin position="440"/>
        <end position="679"/>
    </location>
</feature>
<keyword evidence="6" id="KW-0732">Signal</keyword>
<keyword evidence="5" id="KW-0472">Membrane</keyword>
<dbReference type="SMART" id="SM00388">
    <property type="entry name" value="HisKA"/>
    <property type="match status" value="1"/>
</dbReference>
<dbReference type="Gene3D" id="1.10.287.130">
    <property type="match status" value="1"/>
</dbReference>
<organism evidence="8 9">
    <name type="scientific">Mucilaginibacter ginsenosidivorans</name>
    <dbReference type="NCBI Taxonomy" id="398053"/>
    <lineage>
        <taxon>Bacteria</taxon>
        <taxon>Pseudomonadati</taxon>
        <taxon>Bacteroidota</taxon>
        <taxon>Sphingobacteriia</taxon>
        <taxon>Sphingobacteriales</taxon>
        <taxon>Sphingobacteriaceae</taxon>
        <taxon>Mucilaginibacter</taxon>
    </lineage>
</organism>
<dbReference type="InterPro" id="IPR003594">
    <property type="entry name" value="HATPase_dom"/>
</dbReference>
<evidence type="ECO:0000259" key="7">
    <source>
        <dbReference type="PROSITE" id="PS50109"/>
    </source>
</evidence>
<dbReference type="PRINTS" id="PR00344">
    <property type="entry name" value="BCTRLSENSOR"/>
</dbReference>
<dbReference type="PROSITE" id="PS50005">
    <property type="entry name" value="TPR"/>
    <property type="match status" value="1"/>
</dbReference>
<dbReference type="Pfam" id="PF02518">
    <property type="entry name" value="HATPase_c"/>
    <property type="match status" value="1"/>
</dbReference>
<name>A0A5B8UTL7_9SPHI</name>
<feature type="chain" id="PRO_5023037697" description="histidine kinase" evidence="6">
    <location>
        <begin position="21"/>
        <end position="679"/>
    </location>
</feature>
<dbReference type="EMBL" id="CP042436">
    <property type="protein sequence ID" value="QEC62242.1"/>
    <property type="molecule type" value="Genomic_DNA"/>
</dbReference>
<evidence type="ECO:0000313" key="8">
    <source>
        <dbReference type="EMBL" id="QEC62242.1"/>
    </source>
</evidence>
<dbReference type="InterPro" id="IPR036097">
    <property type="entry name" value="HisK_dim/P_sf"/>
</dbReference>
<dbReference type="CDD" id="cd00082">
    <property type="entry name" value="HisKA"/>
    <property type="match status" value="1"/>
</dbReference>
<feature type="signal peptide" evidence="6">
    <location>
        <begin position="1"/>
        <end position="20"/>
    </location>
</feature>
<protein>
    <recommendedName>
        <fullName evidence="2">histidine kinase</fullName>
        <ecNumber evidence="2">2.7.13.3</ecNumber>
    </recommendedName>
</protein>
<comment type="catalytic activity">
    <reaction evidence="1">
        <text>ATP + protein L-histidine = ADP + protein N-phospho-L-histidine.</text>
        <dbReference type="EC" id="2.7.13.3"/>
    </reaction>
</comment>
<dbReference type="PROSITE" id="PS50109">
    <property type="entry name" value="HIS_KIN"/>
    <property type="match status" value="1"/>
</dbReference>
<evidence type="ECO:0000256" key="5">
    <source>
        <dbReference type="SAM" id="Phobius"/>
    </source>
</evidence>
<feature type="transmembrane region" description="Helical" evidence="5">
    <location>
        <begin position="364"/>
        <end position="384"/>
    </location>
</feature>
<keyword evidence="9" id="KW-1185">Reference proteome</keyword>
<dbReference type="RefSeq" id="WP_147030819.1">
    <property type="nucleotide sequence ID" value="NZ_CP042436.1"/>
</dbReference>
<dbReference type="InterPro" id="IPR019734">
    <property type="entry name" value="TPR_rpt"/>
</dbReference>
<dbReference type="GO" id="GO:0000155">
    <property type="term" value="F:phosphorelay sensor kinase activity"/>
    <property type="evidence" value="ECO:0007669"/>
    <property type="project" value="InterPro"/>
</dbReference>
<dbReference type="InterPro" id="IPR004358">
    <property type="entry name" value="Sig_transdc_His_kin-like_C"/>
</dbReference>
<accession>A0A5B8UTL7</accession>
<dbReference type="OrthoDB" id="1523128at2"/>
<dbReference type="Gene3D" id="3.30.565.10">
    <property type="entry name" value="Histidine kinase-like ATPase, C-terminal domain"/>
    <property type="match status" value="1"/>
</dbReference>
<reference evidence="8 9" key="1">
    <citation type="journal article" date="2017" name="Curr. Microbiol.">
        <title>Mucilaginibacter ginsenosidivorans sp. nov., Isolated from Soil of Ginseng Field.</title>
        <authorList>
            <person name="Kim M.M."/>
            <person name="Siddiqi M.Z."/>
            <person name="Im W.T."/>
        </authorList>
    </citation>
    <scope>NUCLEOTIDE SEQUENCE [LARGE SCALE GENOMIC DNA]</scope>
    <source>
        <strain evidence="8 9">Gsoil 3017</strain>
    </source>
</reference>
<dbReference type="InterPro" id="IPR011990">
    <property type="entry name" value="TPR-like_helical_dom_sf"/>
</dbReference>
<keyword evidence="3" id="KW-0597">Phosphoprotein</keyword>
<evidence type="ECO:0000256" key="4">
    <source>
        <dbReference type="PROSITE-ProRule" id="PRU00339"/>
    </source>
</evidence>
<evidence type="ECO:0000256" key="2">
    <source>
        <dbReference type="ARBA" id="ARBA00012438"/>
    </source>
</evidence>
<sequence>MRRLQLLVFFGLWLNHSALAQTGSSESIKFFRQQLALYKKDDTTKVKILTRLSNSYRRNNYDSALFYGQKAVLLAKKLGYTNGVTFAEFSLEYSLRETGNLAEALTLQLDLLDKARLYKNVYTEGIELNSIGNTYLEMGDFKTALDYYRESRNIFLPLPDNKGPHIALSKYWVSGYYKRNEASNMGNAFEKMNQLDSALHYETAMYNDLNFPVDLMPELLSRLGALQLKLGKEQGAIQFFRKGIKLTFQQNTVTDRAIIYYQMAALFNKMKQPDSSLYYARQSFYTARATTLAKVALDASLLIADLYHKSAKLDSAYTYQRIAIGYKDALFGADKFRQIQLVLSQEQQRQQKLLQDRERLKNRYLFIGGVSTVVFVLIVALIIWRNNQKQKQINLLLSEQKEEIETQRDNLGQALEDLKTTQTQLIQSEKMASLGELTAGIAHEIQNPLNFVNNFSEVSVELLTELKEEAEAGNKDDVIGIADDLTENLRKINHHGKRADSIVKGMLEHSRVATGEKQLTDLNVLADEFLKLSYHGLRAKNKGFNADLVTNFDDNLPKADVVQQDIGRVLLNLFNNAFYAVNQKQKIAGSDYRPEVSVTTESGNGHVVIKVKDNGIGIPDAIKEKIMQPFFTTKPTGEGTGLGLSLTYDMVVKGHGGSIEVSSEEGLGSEFIIKLPILT</sequence>
<dbReference type="InterPro" id="IPR036890">
    <property type="entry name" value="HATPase_C_sf"/>
</dbReference>
<feature type="repeat" description="TPR" evidence="4">
    <location>
        <begin position="217"/>
        <end position="250"/>
    </location>
</feature>
<dbReference type="AlphaFoldDB" id="A0A5B8UTL7"/>
<dbReference type="SMART" id="SM00028">
    <property type="entry name" value="TPR"/>
    <property type="match status" value="4"/>
</dbReference>
<dbReference type="InterPro" id="IPR003661">
    <property type="entry name" value="HisK_dim/P_dom"/>
</dbReference>
<keyword evidence="5" id="KW-1133">Transmembrane helix</keyword>
<evidence type="ECO:0000256" key="1">
    <source>
        <dbReference type="ARBA" id="ARBA00000085"/>
    </source>
</evidence>
<dbReference type="PANTHER" id="PTHR43065">
    <property type="entry name" value="SENSOR HISTIDINE KINASE"/>
    <property type="match status" value="1"/>
</dbReference>
<proteinExistence type="predicted"/>
<dbReference type="Proteomes" id="UP000321479">
    <property type="component" value="Chromosome"/>
</dbReference>
<evidence type="ECO:0000256" key="6">
    <source>
        <dbReference type="SAM" id="SignalP"/>
    </source>
</evidence>
<dbReference type="SUPFAM" id="SSF47384">
    <property type="entry name" value="Homodimeric domain of signal transducing histidine kinase"/>
    <property type="match status" value="1"/>
</dbReference>
<evidence type="ECO:0000256" key="3">
    <source>
        <dbReference type="ARBA" id="ARBA00022553"/>
    </source>
</evidence>
<keyword evidence="4" id="KW-0802">TPR repeat</keyword>
<keyword evidence="5" id="KW-0812">Transmembrane</keyword>
<dbReference type="SUPFAM" id="SSF48452">
    <property type="entry name" value="TPR-like"/>
    <property type="match status" value="2"/>
</dbReference>
<dbReference type="PANTHER" id="PTHR43065:SF42">
    <property type="entry name" value="TWO-COMPONENT SENSOR PPRA"/>
    <property type="match status" value="1"/>
</dbReference>
<dbReference type="SUPFAM" id="SSF55874">
    <property type="entry name" value="ATPase domain of HSP90 chaperone/DNA topoisomerase II/histidine kinase"/>
    <property type="match status" value="1"/>
</dbReference>
<dbReference type="EC" id="2.7.13.3" evidence="2"/>
<evidence type="ECO:0000313" key="9">
    <source>
        <dbReference type="Proteomes" id="UP000321479"/>
    </source>
</evidence>
<dbReference type="InterPro" id="IPR005467">
    <property type="entry name" value="His_kinase_dom"/>
</dbReference>